<dbReference type="RefSeq" id="WP_184013028.1">
    <property type="nucleotide sequence ID" value="NZ_JACIJS010000012.1"/>
</dbReference>
<dbReference type="EMBL" id="JACIJS010000012">
    <property type="protein sequence ID" value="MBB5517073.1"/>
    <property type="molecule type" value="Genomic_DNA"/>
</dbReference>
<sequence>MTSPRYAQSMAELLTPAELRELDGLEFIQGIRDGRLPAPPIGQTLNYRMVEAEHGRVVFRGTPNFAVMNPIGTVHGGWFGTLLDSCMACAVQTTLPKGQGYTTLEYKINIIRPLFADSQDVLAIGDVQHGGRRTGIAEGKVIGADDGKLYATGSTTCLIFGL</sequence>
<accession>A0A840WST8</accession>
<dbReference type="Proteomes" id="UP000553766">
    <property type="component" value="Unassembled WGS sequence"/>
</dbReference>
<keyword evidence="4" id="KW-1185">Reference proteome</keyword>
<keyword evidence="1" id="KW-0378">Hydrolase</keyword>
<organism evidence="3 4">
    <name type="scientific">Rubricella aquisinus</name>
    <dbReference type="NCBI Taxonomy" id="2028108"/>
    <lineage>
        <taxon>Bacteria</taxon>
        <taxon>Pseudomonadati</taxon>
        <taxon>Pseudomonadota</taxon>
        <taxon>Alphaproteobacteria</taxon>
        <taxon>Rhodobacterales</taxon>
        <taxon>Paracoccaceae</taxon>
        <taxon>Rubricella</taxon>
    </lineage>
</organism>
<dbReference type="InterPro" id="IPR006683">
    <property type="entry name" value="Thioestr_dom"/>
</dbReference>
<reference evidence="3 4" key="1">
    <citation type="submission" date="2020-08" db="EMBL/GenBank/DDBJ databases">
        <title>Genomic Encyclopedia of Type Strains, Phase IV (KMG-IV): sequencing the most valuable type-strain genomes for metagenomic binning, comparative biology and taxonomic classification.</title>
        <authorList>
            <person name="Goeker M."/>
        </authorList>
    </citation>
    <scope>NUCLEOTIDE SEQUENCE [LARGE SCALE GENOMIC DNA]</scope>
    <source>
        <strain evidence="3 4">DSM 103377</strain>
    </source>
</reference>
<comment type="caution">
    <text evidence="3">The sequence shown here is derived from an EMBL/GenBank/DDBJ whole genome shotgun (WGS) entry which is preliminary data.</text>
</comment>
<dbReference type="Pfam" id="PF03061">
    <property type="entry name" value="4HBT"/>
    <property type="match status" value="1"/>
</dbReference>
<dbReference type="Gene3D" id="3.10.129.10">
    <property type="entry name" value="Hotdog Thioesterase"/>
    <property type="match status" value="1"/>
</dbReference>
<evidence type="ECO:0000313" key="3">
    <source>
        <dbReference type="EMBL" id="MBB5517073.1"/>
    </source>
</evidence>
<dbReference type="SUPFAM" id="SSF54637">
    <property type="entry name" value="Thioesterase/thiol ester dehydrase-isomerase"/>
    <property type="match status" value="1"/>
</dbReference>
<evidence type="ECO:0000259" key="2">
    <source>
        <dbReference type="Pfam" id="PF03061"/>
    </source>
</evidence>
<gene>
    <name evidence="3" type="ORF">FHS89_003117</name>
</gene>
<evidence type="ECO:0000256" key="1">
    <source>
        <dbReference type="ARBA" id="ARBA00022801"/>
    </source>
</evidence>
<dbReference type="InterPro" id="IPR003736">
    <property type="entry name" value="PAAI_dom"/>
</dbReference>
<protein>
    <submittedName>
        <fullName evidence="3">Uncharacterized protein (TIGR00369 family)</fullName>
    </submittedName>
</protein>
<dbReference type="InterPro" id="IPR029069">
    <property type="entry name" value="HotDog_dom_sf"/>
</dbReference>
<proteinExistence type="predicted"/>
<evidence type="ECO:0000313" key="4">
    <source>
        <dbReference type="Proteomes" id="UP000553766"/>
    </source>
</evidence>
<dbReference type="NCBIfam" id="TIGR00369">
    <property type="entry name" value="unchar_dom_1"/>
    <property type="match status" value="1"/>
</dbReference>
<name>A0A840WST8_9RHOB</name>
<dbReference type="CDD" id="cd03443">
    <property type="entry name" value="PaaI_thioesterase"/>
    <property type="match status" value="1"/>
</dbReference>
<feature type="domain" description="Thioesterase" evidence="2">
    <location>
        <begin position="72"/>
        <end position="148"/>
    </location>
</feature>
<dbReference type="AlphaFoldDB" id="A0A840WST8"/>
<dbReference type="GO" id="GO:0016289">
    <property type="term" value="F:acyl-CoA hydrolase activity"/>
    <property type="evidence" value="ECO:0007669"/>
    <property type="project" value="UniProtKB-ARBA"/>
</dbReference>